<proteinExistence type="predicted"/>
<evidence type="ECO:0000313" key="1">
    <source>
        <dbReference type="EMBL" id="ACB39891.1"/>
    </source>
</evidence>
<protein>
    <recommendedName>
        <fullName evidence="3">ASCH domain-containing protein</fullName>
    </recommendedName>
</protein>
<dbReference type="Proteomes" id="UP000001694">
    <property type="component" value="Chromosome"/>
</dbReference>
<evidence type="ECO:0000313" key="2">
    <source>
        <dbReference type="Proteomes" id="UP000001694"/>
    </source>
</evidence>
<reference evidence="1" key="1">
    <citation type="submission" date="2008-03" db="EMBL/GenBank/DDBJ databases">
        <title>Complete sequence of Thermoproteus neutrophilus V24Sta.</title>
        <authorList>
            <consortium name="US DOE Joint Genome Institute"/>
            <person name="Copeland A."/>
            <person name="Lucas S."/>
            <person name="Lapidus A."/>
            <person name="Glavina del Rio T."/>
            <person name="Dalin E."/>
            <person name="Tice H."/>
            <person name="Bruce D."/>
            <person name="Goodwin L."/>
            <person name="Pitluck S."/>
            <person name="Sims D."/>
            <person name="Brettin T."/>
            <person name="Detter J.C."/>
            <person name="Han C."/>
            <person name="Kuske C.R."/>
            <person name="Schmutz J."/>
            <person name="Larimer F."/>
            <person name="Land M."/>
            <person name="Hauser L."/>
            <person name="Kyrpides N."/>
            <person name="Mikhailova N."/>
            <person name="Biddle J.F."/>
            <person name="Zhang Z."/>
            <person name="Fitz-Gibbon S.T."/>
            <person name="Lowe T.M."/>
            <person name="Saltikov C."/>
            <person name="House C.H."/>
            <person name="Richardson P."/>
        </authorList>
    </citation>
    <scope>NUCLEOTIDE SEQUENCE [LARGE SCALE GENOMIC DNA]</scope>
    <source>
        <strain evidence="1">V24Sta</strain>
    </source>
</reference>
<accession>B1YDM8</accession>
<organism evidence="1 2">
    <name type="scientific">Pyrobaculum neutrophilum (strain DSM 2338 / JCM 9278 / NBRC 100436 / V24Sta)</name>
    <name type="common">Thermoproteus neutrophilus</name>
    <dbReference type="NCBI Taxonomy" id="444157"/>
    <lineage>
        <taxon>Archaea</taxon>
        <taxon>Thermoproteota</taxon>
        <taxon>Thermoprotei</taxon>
        <taxon>Thermoproteales</taxon>
        <taxon>Thermoproteaceae</taxon>
        <taxon>Pyrobaculum</taxon>
    </lineage>
</organism>
<dbReference type="HOGENOM" id="CLU_135561_2_0_2"/>
<gene>
    <name evidence="1" type="ordered locus">Tneu_0956</name>
</gene>
<name>B1YDM8_PYRNV</name>
<dbReference type="EMBL" id="CP001014">
    <property type="protein sequence ID" value="ACB39891.1"/>
    <property type="molecule type" value="Genomic_DNA"/>
</dbReference>
<keyword evidence="2" id="KW-1185">Reference proteome</keyword>
<sequence length="136" mass="14623">MSIKPQLGRQILAGQRRCELRRLAGPLVQPGDAVYLYFTKPAAAVAGRFTAGLVFIAPPRSLPRLLQQLGDCGVGEEDTRRVQGARYAVLIEARSPAPCAAPVPPAAAGLRPPPSYRRLDPRSAARLEALCRGEKI</sequence>
<dbReference type="AlphaFoldDB" id="B1YDM8"/>
<dbReference type="OrthoDB" id="84651at2157"/>
<dbReference type="STRING" id="444157.Tneu_0956"/>
<dbReference type="KEGG" id="tne:Tneu_0956"/>
<evidence type="ECO:0008006" key="3">
    <source>
        <dbReference type="Google" id="ProtNLM"/>
    </source>
</evidence>
<dbReference type="eggNOG" id="arCOG01734">
    <property type="taxonomic scope" value="Archaea"/>
</dbReference>